<dbReference type="InterPro" id="IPR002591">
    <property type="entry name" value="Phosphodiest/P_Trfase"/>
</dbReference>
<keyword evidence="7" id="KW-0336">GPI-anchor</keyword>
<comment type="catalytic activity">
    <reaction evidence="26">
        <text>1-tetradecanoyl-sn-glycero-3-phosphocholine + H2O = 1-tetradecanoyl-sn-glycerol + phosphocholine + H(+)</text>
        <dbReference type="Rhea" id="RHEA:40999"/>
        <dbReference type="ChEBI" id="CHEBI:15377"/>
        <dbReference type="ChEBI" id="CHEBI:15378"/>
        <dbReference type="ChEBI" id="CHEBI:64489"/>
        <dbReference type="ChEBI" id="CHEBI:75536"/>
        <dbReference type="ChEBI" id="CHEBI:295975"/>
    </reaction>
    <physiologicalReaction direction="left-to-right" evidence="26">
        <dbReference type="Rhea" id="RHEA:41000"/>
    </physiologicalReaction>
</comment>
<name>R7U626_CAPTE</name>
<comment type="cofactor">
    <cofactor evidence="1">
        <name>Zn(2+)</name>
        <dbReference type="ChEBI" id="CHEBI:29105"/>
    </cofactor>
</comment>
<dbReference type="GO" id="GO:0005886">
    <property type="term" value="C:plasma membrane"/>
    <property type="evidence" value="ECO:0007669"/>
    <property type="project" value="UniProtKB-SubCell"/>
</dbReference>
<evidence type="ECO:0000256" key="22">
    <source>
        <dbReference type="ARBA" id="ARBA00047322"/>
    </source>
</evidence>
<evidence type="ECO:0000313" key="33">
    <source>
        <dbReference type="EMBL" id="ELU01546.1"/>
    </source>
</evidence>
<dbReference type="HOGENOM" id="CLU_017594_1_0_1"/>
<dbReference type="PANTHER" id="PTHR10151">
    <property type="entry name" value="ECTONUCLEOTIDE PYROPHOSPHATASE/PHOSPHODIESTERASE"/>
    <property type="match status" value="1"/>
</dbReference>
<evidence type="ECO:0000256" key="30">
    <source>
        <dbReference type="ARBA" id="ARBA00049092"/>
    </source>
</evidence>
<evidence type="ECO:0000256" key="29">
    <source>
        <dbReference type="ARBA" id="ARBA00048703"/>
    </source>
</evidence>
<comment type="catalytic activity">
    <reaction evidence="21">
        <text>1-dodecanoyl-sn-glycero-3-phosphocholine + H2O = 1-dodecanoyl-sn-glycerol + phosphocholine + H(+)</text>
        <dbReference type="Rhea" id="RHEA:41127"/>
        <dbReference type="ChEBI" id="CHEBI:15377"/>
        <dbReference type="ChEBI" id="CHEBI:15378"/>
        <dbReference type="ChEBI" id="CHEBI:74966"/>
        <dbReference type="ChEBI" id="CHEBI:75529"/>
        <dbReference type="ChEBI" id="CHEBI:295975"/>
    </reaction>
    <physiologicalReaction direction="left-to-right" evidence="21">
        <dbReference type="Rhea" id="RHEA:41128"/>
    </physiologicalReaction>
</comment>
<evidence type="ECO:0000313" key="35">
    <source>
        <dbReference type="Proteomes" id="UP000014760"/>
    </source>
</evidence>
<evidence type="ECO:0000256" key="12">
    <source>
        <dbReference type="ARBA" id="ARBA00022963"/>
    </source>
</evidence>
<dbReference type="GO" id="GO:0046872">
    <property type="term" value="F:metal ion binding"/>
    <property type="evidence" value="ECO:0007669"/>
    <property type="project" value="UniProtKB-KW"/>
</dbReference>
<comment type="catalytic activity">
    <reaction evidence="22">
        <text>1-(9Z-octadecenoyl)-sn-glycero-3-phosphocholine + H2O = 1-(9Z-octadecenoyl)-sn-glycerol + phosphocholine + H(+)</text>
        <dbReference type="Rhea" id="RHEA:41091"/>
        <dbReference type="ChEBI" id="CHEBI:15377"/>
        <dbReference type="ChEBI" id="CHEBI:15378"/>
        <dbReference type="ChEBI" id="CHEBI:28610"/>
        <dbReference type="ChEBI" id="CHEBI:75757"/>
        <dbReference type="ChEBI" id="CHEBI:295975"/>
    </reaction>
    <physiologicalReaction direction="left-to-right" evidence="22">
        <dbReference type="Rhea" id="RHEA:41092"/>
    </physiologicalReaction>
</comment>
<sequence length="440" mass="50008">MLHGKQHFCLLIAILIQICDGKSAKSNNKLMVLMIDGFKWDYFDLFEEGELPGFEKWKSVGVQAEYLKPAFPTFTFVNLYSAMTGLHPESHGMVHNYMWDEVHQSEFLIGDNRPEQDQAFWWDGGEPFWITAKRQELSSYMWYWNGCEVEIRGLRPDFCDVYQDNPNPSKDDFSAALGEAVAVMTNGSADITAVYYEQIDAWGHDAGPGSDEVIARIRELDQILLDLQVDLDQHDDINVVMFSDHGMSQRVSQNGLVDIMEYIDWQTIDKAYGSKAGPVLQIWPEEGMNELIYDALKEVDHMTIYRKEDIPERYHYKDHYRVSPLLIVADEGYSILRPNLTSSADEGWHGYDNDLESMRGIFFARGPDFVSKSTVAGFENIEIYNLMCHVTGVTAAPNNGSLDNVCHVLKDGCSSGDIATHLSVNHFMLISLLISVFVCM</sequence>
<comment type="catalytic activity">
    <reaction evidence="29">
        <text>sn-glycerol 3-phosphocholine + H2O = phosphocholine + glycerol + H(+)</text>
        <dbReference type="Rhea" id="RHEA:19545"/>
        <dbReference type="ChEBI" id="CHEBI:15377"/>
        <dbReference type="ChEBI" id="CHEBI:15378"/>
        <dbReference type="ChEBI" id="CHEBI:16870"/>
        <dbReference type="ChEBI" id="CHEBI:17754"/>
        <dbReference type="ChEBI" id="CHEBI:295975"/>
        <dbReference type="EC" id="3.1.4.38"/>
    </reaction>
    <physiologicalReaction direction="left-to-right" evidence="29">
        <dbReference type="Rhea" id="RHEA:19546"/>
    </physiologicalReaction>
</comment>
<evidence type="ECO:0000256" key="26">
    <source>
        <dbReference type="ARBA" id="ARBA00047779"/>
    </source>
</evidence>
<comment type="catalytic activity">
    <reaction evidence="28">
        <text>sphing-4-enine-phosphocholine + H2O = sphing-4-enine + phosphocholine + H(+)</text>
        <dbReference type="Rhea" id="RHEA:41095"/>
        <dbReference type="ChEBI" id="CHEBI:15377"/>
        <dbReference type="ChEBI" id="CHEBI:15378"/>
        <dbReference type="ChEBI" id="CHEBI:57756"/>
        <dbReference type="ChEBI" id="CHEBI:58906"/>
        <dbReference type="ChEBI" id="CHEBI:295975"/>
    </reaction>
    <physiologicalReaction direction="left-to-right" evidence="28">
        <dbReference type="Rhea" id="RHEA:41096"/>
    </physiologicalReaction>
</comment>
<dbReference type="Pfam" id="PF01663">
    <property type="entry name" value="Phosphodiest"/>
    <property type="match status" value="1"/>
</dbReference>
<proteinExistence type="inferred from homology"/>
<evidence type="ECO:0000256" key="1">
    <source>
        <dbReference type="ARBA" id="ARBA00001947"/>
    </source>
</evidence>
<keyword evidence="5" id="KW-1003">Cell membrane</keyword>
<evidence type="ECO:0000256" key="13">
    <source>
        <dbReference type="ARBA" id="ARBA00023098"/>
    </source>
</evidence>
<dbReference type="GO" id="GO:0016042">
    <property type="term" value="P:lipid catabolic process"/>
    <property type="evidence" value="ECO:0007669"/>
    <property type="project" value="UniProtKB-KW"/>
</dbReference>
<comment type="catalytic activity">
    <reaction evidence="30">
        <text>1-(9Z,12Z)-octadecadienoyl-sn-glycero-3-phosphocholine + H2O = 1-(9Z,12Z-octadecadienoyl)-sn-glycerol + phosphocholine + H(+)</text>
        <dbReference type="Rhea" id="RHEA:41115"/>
        <dbReference type="ChEBI" id="CHEBI:15377"/>
        <dbReference type="ChEBI" id="CHEBI:15378"/>
        <dbReference type="ChEBI" id="CHEBI:28733"/>
        <dbReference type="ChEBI" id="CHEBI:75561"/>
        <dbReference type="ChEBI" id="CHEBI:295975"/>
    </reaction>
    <physiologicalReaction direction="left-to-right" evidence="30">
        <dbReference type="Rhea" id="RHEA:41116"/>
    </physiologicalReaction>
</comment>
<evidence type="ECO:0000256" key="14">
    <source>
        <dbReference type="ARBA" id="ARBA00023136"/>
    </source>
</evidence>
<dbReference type="EMBL" id="KB304960">
    <property type="protein sequence ID" value="ELU01546.1"/>
    <property type="molecule type" value="Genomic_DNA"/>
</dbReference>
<keyword evidence="17" id="KW-0449">Lipoprotein</keyword>
<evidence type="ECO:0000256" key="31">
    <source>
        <dbReference type="ARBA" id="ARBA00049320"/>
    </source>
</evidence>
<evidence type="ECO:0000256" key="16">
    <source>
        <dbReference type="ARBA" id="ARBA00023180"/>
    </source>
</evidence>
<comment type="catalytic activity">
    <reaction evidence="31">
        <text>1-(5Z,8Z,11Z,14Z-eicosatetraenoyl)-sn-glycero-3-phosphocholine + H2O = 1-(5Z,8Z,11Z,14Z-eicosatetraenoyl)-sn-glycerol + phosphocholine + H(+)</text>
        <dbReference type="Rhea" id="RHEA:41003"/>
        <dbReference type="ChEBI" id="CHEBI:15377"/>
        <dbReference type="ChEBI" id="CHEBI:15378"/>
        <dbReference type="ChEBI" id="CHEBI:34071"/>
        <dbReference type="ChEBI" id="CHEBI:74344"/>
        <dbReference type="ChEBI" id="CHEBI:295975"/>
    </reaction>
    <physiologicalReaction direction="left-to-right" evidence="31">
        <dbReference type="Rhea" id="RHEA:41004"/>
    </physiologicalReaction>
</comment>
<comment type="catalytic activity">
    <reaction evidence="27">
        <text>1-hexadecanoyl-sn-glycero-3-phosphocholine + H2O = 1-hexadecanoyl-sn-glycerol + phosphocholine + H(+)</text>
        <dbReference type="Rhea" id="RHEA:41119"/>
        <dbReference type="ChEBI" id="CHEBI:15377"/>
        <dbReference type="ChEBI" id="CHEBI:15378"/>
        <dbReference type="ChEBI" id="CHEBI:72998"/>
        <dbReference type="ChEBI" id="CHEBI:75542"/>
        <dbReference type="ChEBI" id="CHEBI:295975"/>
    </reaction>
    <physiologicalReaction direction="left-to-right" evidence="27">
        <dbReference type="Rhea" id="RHEA:41120"/>
    </physiologicalReaction>
</comment>
<keyword evidence="9 32" id="KW-0732">Signal</keyword>
<evidence type="ECO:0000256" key="23">
    <source>
        <dbReference type="ARBA" id="ARBA00047482"/>
    </source>
</evidence>
<keyword evidence="10" id="KW-0378">Hydrolase</keyword>
<evidence type="ECO:0000256" key="18">
    <source>
        <dbReference type="ARBA" id="ARBA00031167"/>
    </source>
</evidence>
<protein>
    <recommendedName>
        <fullName evidence="4">glycerophosphocholine cholinephosphodiesterase</fullName>
        <ecNumber evidence="4">3.1.4.38</ecNumber>
    </recommendedName>
    <alternativeName>
        <fullName evidence="19">Choline-specific glycerophosphodiester phosphodiesterase</fullName>
    </alternativeName>
    <alternativeName>
        <fullName evidence="18">Ectonucleotide pyrophosphatase/phosphodiesterase family member 6</fullName>
    </alternativeName>
</protein>
<evidence type="ECO:0000256" key="25">
    <source>
        <dbReference type="ARBA" id="ARBA00047600"/>
    </source>
</evidence>
<dbReference type="STRING" id="283909.R7U626"/>
<comment type="catalytic activity">
    <reaction evidence="24">
        <text>a 1-O-alkyl-sn-glycero-3-phosphocholine + H2O = a 1-O-alkyl-sn-glycerol + phosphocholine + H(+)</text>
        <dbReference type="Rhea" id="RHEA:36083"/>
        <dbReference type="ChEBI" id="CHEBI:15377"/>
        <dbReference type="ChEBI" id="CHEBI:15378"/>
        <dbReference type="ChEBI" id="CHEBI:15850"/>
        <dbReference type="ChEBI" id="CHEBI:30909"/>
        <dbReference type="ChEBI" id="CHEBI:295975"/>
    </reaction>
    <physiologicalReaction direction="left-to-right" evidence="24">
        <dbReference type="Rhea" id="RHEA:36084"/>
    </physiologicalReaction>
</comment>
<keyword evidence="14" id="KW-0472">Membrane</keyword>
<dbReference type="Proteomes" id="UP000014760">
    <property type="component" value="Unassembled WGS sequence"/>
</dbReference>
<evidence type="ECO:0000256" key="5">
    <source>
        <dbReference type="ARBA" id="ARBA00022475"/>
    </source>
</evidence>
<evidence type="ECO:0000256" key="28">
    <source>
        <dbReference type="ARBA" id="ARBA00048234"/>
    </source>
</evidence>
<reference evidence="33 35" key="2">
    <citation type="journal article" date="2013" name="Nature">
        <title>Insights into bilaterian evolution from three spiralian genomes.</title>
        <authorList>
            <person name="Simakov O."/>
            <person name="Marletaz F."/>
            <person name="Cho S.J."/>
            <person name="Edsinger-Gonzales E."/>
            <person name="Havlak P."/>
            <person name="Hellsten U."/>
            <person name="Kuo D.H."/>
            <person name="Larsson T."/>
            <person name="Lv J."/>
            <person name="Arendt D."/>
            <person name="Savage R."/>
            <person name="Osoegawa K."/>
            <person name="de Jong P."/>
            <person name="Grimwood J."/>
            <person name="Chapman J.A."/>
            <person name="Shapiro H."/>
            <person name="Aerts A."/>
            <person name="Otillar R.P."/>
            <person name="Terry A.Y."/>
            <person name="Boore J.L."/>
            <person name="Grigoriev I.V."/>
            <person name="Lindberg D.R."/>
            <person name="Seaver E.C."/>
            <person name="Weisblat D.A."/>
            <person name="Putnam N.H."/>
            <person name="Rokhsar D.S."/>
        </authorList>
    </citation>
    <scope>NUCLEOTIDE SEQUENCE</scope>
    <source>
        <strain evidence="33 35">I ESC-2004</strain>
    </source>
</reference>
<dbReference type="EnsemblMetazoa" id="CapteT118359">
    <property type="protein sequence ID" value="CapteP118359"/>
    <property type="gene ID" value="CapteG118359"/>
</dbReference>
<dbReference type="PANTHER" id="PTHR10151:SF66">
    <property type="entry name" value="GLYCEROPHOSPHOCHOLINE CHOLINEPHOSPHODIESTERASE ENPP6"/>
    <property type="match status" value="1"/>
</dbReference>
<dbReference type="SUPFAM" id="SSF53649">
    <property type="entry name" value="Alkaline phosphatase-like"/>
    <property type="match status" value="1"/>
</dbReference>
<keyword evidence="6" id="KW-0597">Phosphoprotein</keyword>
<evidence type="ECO:0000256" key="3">
    <source>
        <dbReference type="ARBA" id="ARBA00010594"/>
    </source>
</evidence>
<evidence type="ECO:0000256" key="15">
    <source>
        <dbReference type="ARBA" id="ARBA00023157"/>
    </source>
</evidence>
<keyword evidence="16" id="KW-0325">Glycoprotein</keyword>
<feature type="chain" id="PRO_5008787671" description="glycerophosphocholine cholinephosphodiesterase" evidence="32">
    <location>
        <begin position="22"/>
        <end position="440"/>
    </location>
</feature>
<dbReference type="InterPro" id="IPR017850">
    <property type="entry name" value="Alkaline_phosphatase_core_sf"/>
</dbReference>
<keyword evidence="11" id="KW-0862">Zinc</keyword>
<accession>R7U626</accession>
<dbReference type="GO" id="GO:0098552">
    <property type="term" value="C:side of membrane"/>
    <property type="evidence" value="ECO:0007669"/>
    <property type="project" value="UniProtKB-KW"/>
</dbReference>
<reference evidence="35" key="1">
    <citation type="submission" date="2012-12" db="EMBL/GenBank/DDBJ databases">
        <authorList>
            <person name="Hellsten U."/>
            <person name="Grimwood J."/>
            <person name="Chapman J.A."/>
            <person name="Shapiro H."/>
            <person name="Aerts A."/>
            <person name="Otillar R.P."/>
            <person name="Terry A.Y."/>
            <person name="Boore J.L."/>
            <person name="Simakov O."/>
            <person name="Marletaz F."/>
            <person name="Cho S.-J."/>
            <person name="Edsinger-Gonzales E."/>
            <person name="Havlak P."/>
            <person name="Kuo D.-H."/>
            <person name="Larsson T."/>
            <person name="Lv J."/>
            <person name="Arendt D."/>
            <person name="Savage R."/>
            <person name="Osoegawa K."/>
            <person name="de Jong P."/>
            <person name="Lindberg D.R."/>
            <person name="Seaver E.C."/>
            <person name="Weisblat D.A."/>
            <person name="Putnam N.H."/>
            <person name="Grigoriev I.V."/>
            <person name="Rokhsar D.S."/>
        </authorList>
    </citation>
    <scope>NUCLEOTIDE SEQUENCE</scope>
    <source>
        <strain evidence="35">I ESC-2004</strain>
    </source>
</reference>
<gene>
    <name evidence="33" type="ORF">CAPTEDRAFT_118359</name>
</gene>
<evidence type="ECO:0000313" key="34">
    <source>
        <dbReference type="EnsemblMetazoa" id="CapteP118359"/>
    </source>
</evidence>
<evidence type="ECO:0000256" key="21">
    <source>
        <dbReference type="ARBA" id="ARBA00047290"/>
    </source>
</evidence>
<organism evidence="33">
    <name type="scientific">Capitella teleta</name>
    <name type="common">Polychaete worm</name>
    <dbReference type="NCBI Taxonomy" id="283909"/>
    <lineage>
        <taxon>Eukaryota</taxon>
        <taxon>Metazoa</taxon>
        <taxon>Spiralia</taxon>
        <taxon>Lophotrochozoa</taxon>
        <taxon>Annelida</taxon>
        <taxon>Polychaeta</taxon>
        <taxon>Sedentaria</taxon>
        <taxon>Scolecida</taxon>
        <taxon>Capitellidae</taxon>
        <taxon>Capitella</taxon>
    </lineage>
</organism>
<evidence type="ECO:0000256" key="32">
    <source>
        <dbReference type="SAM" id="SignalP"/>
    </source>
</evidence>
<comment type="catalytic activity">
    <reaction evidence="25">
        <text>a 1-acyl-sn-glycero-3-phosphocholine + H2O = a 1-acyl-sn-glycerol + phosphocholine + H(+)</text>
        <dbReference type="Rhea" id="RHEA:44720"/>
        <dbReference type="ChEBI" id="CHEBI:15377"/>
        <dbReference type="ChEBI" id="CHEBI:15378"/>
        <dbReference type="ChEBI" id="CHEBI:58168"/>
        <dbReference type="ChEBI" id="CHEBI:64683"/>
        <dbReference type="ChEBI" id="CHEBI:295975"/>
    </reaction>
    <physiologicalReaction direction="left-to-right" evidence="25">
        <dbReference type="Rhea" id="RHEA:44721"/>
    </physiologicalReaction>
</comment>
<feature type="signal peptide" evidence="32">
    <location>
        <begin position="1"/>
        <end position="21"/>
    </location>
</feature>
<keyword evidence="12" id="KW-0442">Lipid degradation</keyword>
<keyword evidence="15" id="KW-1015">Disulfide bond</keyword>
<evidence type="ECO:0000256" key="4">
    <source>
        <dbReference type="ARBA" id="ARBA00012318"/>
    </source>
</evidence>
<evidence type="ECO:0000256" key="19">
    <source>
        <dbReference type="ARBA" id="ARBA00032556"/>
    </source>
</evidence>
<dbReference type="OMA" id="YQLICHV"/>
<comment type="function">
    <text evidence="20">Choline-specific glycerophosphodiesterase that hydrolyzes glycerophosphocholine (GPC) and lysophosphatidylcholine (LPC) and contributes to supplying choline to the cells. Has a preference for LPC with short (12:0 and 14:0) or polyunsaturated (18:2 and 20:4) fatty acids. In vitro, hydrolyzes only choline-containing lysophospholipids, such as sphingosylphosphorylcholine (SPC), platelet-activating factor (PAF) and lysoPAF, but not other lysophospholipids.</text>
</comment>
<evidence type="ECO:0000256" key="7">
    <source>
        <dbReference type="ARBA" id="ARBA00022622"/>
    </source>
</evidence>
<dbReference type="Gene3D" id="3.40.720.10">
    <property type="entry name" value="Alkaline Phosphatase, subunit A"/>
    <property type="match status" value="1"/>
</dbReference>
<dbReference type="CDD" id="cd16018">
    <property type="entry name" value="Enpp"/>
    <property type="match status" value="1"/>
</dbReference>
<evidence type="ECO:0000256" key="24">
    <source>
        <dbReference type="ARBA" id="ARBA00047494"/>
    </source>
</evidence>
<keyword evidence="8" id="KW-0479">Metal-binding</keyword>
<keyword evidence="13" id="KW-0443">Lipid metabolism</keyword>
<dbReference type="OrthoDB" id="415411at2759"/>
<keyword evidence="35" id="KW-1185">Reference proteome</keyword>
<evidence type="ECO:0000256" key="9">
    <source>
        <dbReference type="ARBA" id="ARBA00022729"/>
    </source>
</evidence>
<dbReference type="AlphaFoldDB" id="R7U626"/>
<evidence type="ECO:0000256" key="10">
    <source>
        <dbReference type="ARBA" id="ARBA00022801"/>
    </source>
</evidence>
<dbReference type="GO" id="GO:0047390">
    <property type="term" value="F:glycerophosphocholine cholinephosphodiesterase activity"/>
    <property type="evidence" value="ECO:0007669"/>
    <property type="project" value="UniProtKB-EC"/>
</dbReference>
<dbReference type="Gene3D" id="3.30.1360.180">
    <property type="match status" value="1"/>
</dbReference>
<evidence type="ECO:0000256" key="20">
    <source>
        <dbReference type="ARBA" id="ARBA00046203"/>
    </source>
</evidence>
<evidence type="ECO:0000256" key="2">
    <source>
        <dbReference type="ARBA" id="ARBA00004609"/>
    </source>
</evidence>
<evidence type="ECO:0000256" key="8">
    <source>
        <dbReference type="ARBA" id="ARBA00022723"/>
    </source>
</evidence>
<comment type="similarity">
    <text evidence="3">Belongs to the nucleotide pyrophosphatase/phosphodiesterase family.</text>
</comment>
<evidence type="ECO:0000256" key="6">
    <source>
        <dbReference type="ARBA" id="ARBA00022553"/>
    </source>
</evidence>
<reference evidence="34" key="3">
    <citation type="submission" date="2015-06" db="UniProtKB">
        <authorList>
            <consortium name="EnsemblMetazoa"/>
        </authorList>
    </citation>
    <scope>IDENTIFICATION</scope>
</reference>
<comment type="catalytic activity">
    <reaction evidence="23">
        <text>glycero-2-phosphocholine + H2O = phosphocholine + glycerol + H(+)</text>
        <dbReference type="Rhea" id="RHEA:61684"/>
        <dbReference type="ChEBI" id="CHEBI:15377"/>
        <dbReference type="ChEBI" id="CHEBI:15378"/>
        <dbReference type="ChEBI" id="CHEBI:17754"/>
        <dbReference type="ChEBI" id="CHEBI:144950"/>
        <dbReference type="ChEBI" id="CHEBI:295975"/>
    </reaction>
    <physiologicalReaction direction="left-to-right" evidence="23">
        <dbReference type="Rhea" id="RHEA:61685"/>
    </physiologicalReaction>
</comment>
<comment type="subcellular location">
    <subcellularLocation>
        <location evidence="2">Cell membrane</location>
        <topology evidence="2">Lipid-anchor</topology>
        <topology evidence="2">GPI-anchor</topology>
    </subcellularLocation>
</comment>
<evidence type="ECO:0000256" key="27">
    <source>
        <dbReference type="ARBA" id="ARBA00048209"/>
    </source>
</evidence>
<dbReference type="EC" id="3.1.4.38" evidence="4"/>
<dbReference type="EMBL" id="AMQN01009215">
    <property type="status" value="NOT_ANNOTATED_CDS"/>
    <property type="molecule type" value="Genomic_DNA"/>
</dbReference>
<evidence type="ECO:0000256" key="17">
    <source>
        <dbReference type="ARBA" id="ARBA00023288"/>
    </source>
</evidence>
<evidence type="ECO:0000256" key="11">
    <source>
        <dbReference type="ARBA" id="ARBA00022833"/>
    </source>
</evidence>